<protein>
    <recommendedName>
        <fullName evidence="3">Thioredoxin-like fold domain-containing protein</fullName>
    </recommendedName>
</protein>
<evidence type="ECO:0000256" key="1">
    <source>
        <dbReference type="SAM" id="MobiDB-lite"/>
    </source>
</evidence>
<reference evidence="5" key="1">
    <citation type="journal article" date="2019" name="Int. J. Syst. Evol. Microbiol.">
        <title>The Global Catalogue of Microorganisms (GCM) 10K type strain sequencing project: providing services to taxonomists for standard genome sequencing and annotation.</title>
        <authorList>
            <consortium name="The Broad Institute Genomics Platform"/>
            <consortium name="The Broad Institute Genome Sequencing Center for Infectious Disease"/>
            <person name="Wu L."/>
            <person name="Ma J."/>
        </authorList>
    </citation>
    <scope>NUCLEOTIDE SEQUENCE [LARGE SCALE GENOMIC DNA]</scope>
    <source>
        <strain evidence="5">KCTC 19466</strain>
    </source>
</reference>
<dbReference type="InterPro" id="IPR012336">
    <property type="entry name" value="Thioredoxin-like_fold"/>
</dbReference>
<dbReference type="Proteomes" id="UP000642819">
    <property type="component" value="Unassembled WGS sequence"/>
</dbReference>
<evidence type="ECO:0000313" key="4">
    <source>
        <dbReference type="EMBL" id="GHD10650.1"/>
    </source>
</evidence>
<keyword evidence="2" id="KW-0812">Transmembrane</keyword>
<dbReference type="Pfam" id="PF13462">
    <property type="entry name" value="Thioredoxin_4"/>
    <property type="match status" value="1"/>
</dbReference>
<keyword evidence="5" id="KW-1185">Reference proteome</keyword>
<evidence type="ECO:0000256" key="2">
    <source>
        <dbReference type="SAM" id="Phobius"/>
    </source>
</evidence>
<dbReference type="EMBL" id="BMXK01000010">
    <property type="protein sequence ID" value="GHD10650.1"/>
    <property type="molecule type" value="Genomic_DNA"/>
</dbReference>
<evidence type="ECO:0000259" key="3">
    <source>
        <dbReference type="Pfam" id="PF13462"/>
    </source>
</evidence>
<proteinExistence type="predicted"/>
<organism evidence="4 5">
    <name type="scientific">Zhihengliuella salsuginis</name>
    <dbReference type="NCBI Taxonomy" id="578222"/>
    <lineage>
        <taxon>Bacteria</taxon>
        <taxon>Bacillati</taxon>
        <taxon>Actinomycetota</taxon>
        <taxon>Actinomycetes</taxon>
        <taxon>Micrococcales</taxon>
        <taxon>Micrococcaceae</taxon>
        <taxon>Zhihengliuella</taxon>
    </lineage>
</organism>
<feature type="region of interest" description="Disordered" evidence="1">
    <location>
        <begin position="120"/>
        <end position="141"/>
    </location>
</feature>
<name>A0ABQ3GJH2_9MICC</name>
<dbReference type="Gene3D" id="3.40.30.10">
    <property type="entry name" value="Glutaredoxin"/>
    <property type="match status" value="1"/>
</dbReference>
<sequence length="303" mass="31785">MTSFVVVDRKGHCRMAASSNRPTKAERTSSAREAARKLHEEQAAAAKRKSLFVKLGVIGAMVLVIALVVMIVVQQRTAEVPESGAIPEGGNEHGGIVLVSDGDGGVTVDPELTGDRTITVNDAGEAAEPGTPPAPRGLDDSGDPAELVVYVDVNCVHCSSFEQQYSDQLKEWVASGDVVLEYRNIAFLDGNSSTNFSSRGANALACVANEAPEAYMDYAAAVFGHYSEGEMTNAELAAMAADNGAEGLEGCIDSMKYRPFAAFATAAASADAVPGTPSTWLNGEEWDQAANPDLVAWVEEAIG</sequence>
<keyword evidence="2" id="KW-0472">Membrane</keyword>
<keyword evidence="2" id="KW-1133">Transmembrane helix</keyword>
<feature type="domain" description="Thioredoxin-like fold" evidence="3">
    <location>
        <begin position="144"/>
        <end position="293"/>
    </location>
</feature>
<gene>
    <name evidence="4" type="ORF">GCM10008096_24440</name>
</gene>
<evidence type="ECO:0000313" key="5">
    <source>
        <dbReference type="Proteomes" id="UP000642819"/>
    </source>
</evidence>
<accession>A0ABQ3GJH2</accession>
<dbReference type="SUPFAM" id="SSF52833">
    <property type="entry name" value="Thioredoxin-like"/>
    <property type="match status" value="1"/>
</dbReference>
<feature type="transmembrane region" description="Helical" evidence="2">
    <location>
        <begin position="51"/>
        <end position="73"/>
    </location>
</feature>
<comment type="caution">
    <text evidence="4">The sequence shown here is derived from an EMBL/GenBank/DDBJ whole genome shotgun (WGS) entry which is preliminary data.</text>
</comment>
<dbReference type="InterPro" id="IPR036249">
    <property type="entry name" value="Thioredoxin-like_sf"/>
</dbReference>